<accession>A0ABS1TSJ2</accession>
<dbReference type="Proteomes" id="UP000623967">
    <property type="component" value="Unassembled WGS sequence"/>
</dbReference>
<name>A0ABS1TSJ2_9BACI</name>
<organism evidence="1 2">
    <name type="scientific">Neobacillus paridis</name>
    <dbReference type="NCBI Taxonomy" id="2803862"/>
    <lineage>
        <taxon>Bacteria</taxon>
        <taxon>Bacillati</taxon>
        <taxon>Bacillota</taxon>
        <taxon>Bacilli</taxon>
        <taxon>Bacillales</taxon>
        <taxon>Bacillaceae</taxon>
        <taxon>Neobacillus</taxon>
    </lineage>
</organism>
<protein>
    <submittedName>
        <fullName evidence="1">Uncharacterized protein</fullName>
    </submittedName>
</protein>
<comment type="caution">
    <text evidence="1">The sequence shown here is derived from an EMBL/GenBank/DDBJ whole genome shotgun (WGS) entry which is preliminary data.</text>
</comment>
<reference evidence="1 2" key="1">
    <citation type="submission" date="2021-01" db="EMBL/GenBank/DDBJ databases">
        <title>Genome public.</title>
        <authorList>
            <person name="Liu C."/>
            <person name="Sun Q."/>
        </authorList>
    </citation>
    <scope>NUCLEOTIDE SEQUENCE [LARGE SCALE GENOMIC DNA]</scope>
    <source>
        <strain evidence="1 2">YIM B02564</strain>
    </source>
</reference>
<sequence>MNTIYKAAFLVPASAKKKLDDLGWEFETKDRLPSELVEVLVRYFGLGFKENYVNTDVYVGKGVKMIVFKDDCGLIEQIYFQLFDGNVEKLRNVSVFKSFKNVELFIP</sequence>
<keyword evidence="2" id="KW-1185">Reference proteome</keyword>
<dbReference type="RefSeq" id="WP_202654804.1">
    <property type="nucleotide sequence ID" value="NZ_JAESWB010000221.1"/>
</dbReference>
<proteinExistence type="predicted"/>
<evidence type="ECO:0000313" key="2">
    <source>
        <dbReference type="Proteomes" id="UP000623967"/>
    </source>
</evidence>
<gene>
    <name evidence="1" type="ORF">JK635_15170</name>
</gene>
<dbReference type="EMBL" id="JAESWB010000221">
    <property type="protein sequence ID" value="MBL4953533.1"/>
    <property type="molecule type" value="Genomic_DNA"/>
</dbReference>
<evidence type="ECO:0000313" key="1">
    <source>
        <dbReference type="EMBL" id="MBL4953533.1"/>
    </source>
</evidence>